<dbReference type="PROSITE" id="PS50011">
    <property type="entry name" value="PROTEIN_KINASE_DOM"/>
    <property type="match status" value="1"/>
</dbReference>
<dbReference type="InterPro" id="IPR028081">
    <property type="entry name" value="Leu-bd"/>
</dbReference>
<evidence type="ECO:0000256" key="8">
    <source>
        <dbReference type="ARBA" id="ARBA00022840"/>
    </source>
</evidence>
<evidence type="ECO:0000256" key="6">
    <source>
        <dbReference type="ARBA" id="ARBA00022741"/>
    </source>
</evidence>
<keyword evidence="4" id="KW-0808">Transferase</keyword>
<keyword evidence="8" id="KW-0067">ATP-binding</keyword>
<dbReference type="Gene3D" id="3.40.50.2300">
    <property type="match status" value="2"/>
</dbReference>
<dbReference type="RefSeq" id="WP_106303488.1">
    <property type="nucleotide sequence ID" value="NZ_PVWO01000095.1"/>
</dbReference>
<evidence type="ECO:0000256" key="5">
    <source>
        <dbReference type="ARBA" id="ARBA00022729"/>
    </source>
</evidence>
<organism evidence="12 13">
    <name type="scientific">Chamaesiphon polymorphus CCALA 037</name>
    <dbReference type="NCBI Taxonomy" id="2107692"/>
    <lineage>
        <taxon>Bacteria</taxon>
        <taxon>Bacillati</taxon>
        <taxon>Cyanobacteriota</taxon>
        <taxon>Cyanophyceae</taxon>
        <taxon>Gomontiellales</taxon>
        <taxon>Chamaesiphonaceae</taxon>
        <taxon>Chamaesiphon</taxon>
    </lineage>
</organism>
<dbReference type="Proteomes" id="UP000238937">
    <property type="component" value="Unassembled WGS sequence"/>
</dbReference>
<evidence type="ECO:0000256" key="2">
    <source>
        <dbReference type="ARBA" id="ARBA00012513"/>
    </source>
</evidence>
<dbReference type="Pfam" id="PF00069">
    <property type="entry name" value="Pkinase"/>
    <property type="match status" value="1"/>
</dbReference>
<proteinExistence type="inferred from homology"/>
<gene>
    <name evidence="12" type="ORF">C7B77_09795</name>
</gene>
<feature type="domain" description="Protein kinase" evidence="11">
    <location>
        <begin position="35"/>
        <end position="291"/>
    </location>
</feature>
<evidence type="ECO:0000313" key="12">
    <source>
        <dbReference type="EMBL" id="PSB57050.1"/>
    </source>
</evidence>
<dbReference type="PANTHER" id="PTHR24363">
    <property type="entry name" value="SERINE/THREONINE PROTEIN KINASE"/>
    <property type="match status" value="1"/>
</dbReference>
<evidence type="ECO:0000256" key="4">
    <source>
        <dbReference type="ARBA" id="ARBA00022679"/>
    </source>
</evidence>
<dbReference type="InterPro" id="IPR028082">
    <property type="entry name" value="Peripla_BP_I"/>
</dbReference>
<dbReference type="SUPFAM" id="SSF53822">
    <property type="entry name" value="Periplasmic binding protein-like I"/>
    <property type="match status" value="1"/>
</dbReference>
<dbReference type="InterPro" id="IPR000719">
    <property type="entry name" value="Prot_kinase_dom"/>
</dbReference>
<accession>A0A2T1GH87</accession>
<dbReference type="Pfam" id="PF13458">
    <property type="entry name" value="Peripla_BP_6"/>
    <property type="match status" value="1"/>
</dbReference>
<sequence length="788" mass="89000">MSYCINPQCIDRQNSDSALRCQSCNTQLSLYKGRFRILEKISKPNHNPEWEVFRVEDNRGDRQPKVLKTLTTNEDEFKKRFKREVEILKNSKNSGIPAYIIDFHRPSEGNRPEIHCLVMESIEGEDLEEWLAKNGKLAVEQTALAWLNKIAIILAYLHSKKHFHRDIKPSNIMLKTSGELALIDFGIVREITQTVNRSGANTHAYTPIYAAPEQLTGKAVPQSDFYALGKTFVHLLTGQHPIATELDLNKWEYETDFPTSGIIPLINWMLQEDIKERPQTPGKILEAINYISARTADTGFSNSEEITSFIERSKQPLTKQNTFIFPAKIAVAAMTIGSIASVLGYKYWLERSVPVSSSSVQPAEELISFGDRDLTNSYGNKKLDKNELREKKIEGIQLFKARKYQESYRKFDELHQLAKKDPDILIYMNNAKVRYWHQKKPTKPIYTIAAVVPAGIEQGQHILFGVAQEQHQVVNLTNSLDREPDLYLEVGIADDLNQPEQAVAIAKKLVEHSINSSDNKARAILAVIGHYSSEVTCQVLPTYSKAGLAVISPTSSMSELRQKCGDRERVFFRTISSTQFEARSLVELLEQKKIENPTFVSFYKKTDKTGFSQDLFEKFKRDFKQEFDRELADGFDLSSLAGEVNAGIEKAKTANIIVLFPDEKTNTPNVFNNAVKALEQSDPNKIQLIIGSNPLLSAELGPNLLQRWSGKLVVAVDWNDDPQCSNRDFVATASKRWGGNINRTTSASYEAVQVLSELLKNGDRTTRSQIKDALNAGVNIKSDVFNNK</sequence>
<keyword evidence="5" id="KW-0732">Signal</keyword>
<comment type="catalytic activity">
    <reaction evidence="10">
        <text>L-seryl-[protein] + ATP = O-phospho-L-seryl-[protein] + ADP + H(+)</text>
        <dbReference type="Rhea" id="RHEA:17989"/>
        <dbReference type="Rhea" id="RHEA-COMP:9863"/>
        <dbReference type="Rhea" id="RHEA-COMP:11604"/>
        <dbReference type="ChEBI" id="CHEBI:15378"/>
        <dbReference type="ChEBI" id="CHEBI:29999"/>
        <dbReference type="ChEBI" id="CHEBI:30616"/>
        <dbReference type="ChEBI" id="CHEBI:83421"/>
        <dbReference type="ChEBI" id="CHEBI:456216"/>
        <dbReference type="EC" id="2.7.11.1"/>
    </reaction>
</comment>
<evidence type="ECO:0000259" key="11">
    <source>
        <dbReference type="PROSITE" id="PS50011"/>
    </source>
</evidence>
<evidence type="ECO:0000256" key="9">
    <source>
        <dbReference type="ARBA" id="ARBA00047899"/>
    </source>
</evidence>
<protein>
    <recommendedName>
        <fullName evidence="2">non-specific serine/threonine protein kinase</fullName>
        <ecNumber evidence="2">2.7.11.1</ecNumber>
    </recommendedName>
</protein>
<dbReference type="CDD" id="cd06268">
    <property type="entry name" value="PBP1_ABC_transporter_LIVBP-like"/>
    <property type="match status" value="1"/>
</dbReference>
<dbReference type="Gene3D" id="1.10.510.10">
    <property type="entry name" value="Transferase(Phosphotransferase) domain 1"/>
    <property type="match status" value="1"/>
</dbReference>
<dbReference type="GO" id="GO:0004674">
    <property type="term" value="F:protein serine/threonine kinase activity"/>
    <property type="evidence" value="ECO:0007669"/>
    <property type="project" value="UniProtKB-KW"/>
</dbReference>
<dbReference type="OrthoDB" id="428645at2"/>
<evidence type="ECO:0000313" key="13">
    <source>
        <dbReference type="Proteomes" id="UP000238937"/>
    </source>
</evidence>
<dbReference type="InterPro" id="IPR011009">
    <property type="entry name" value="Kinase-like_dom_sf"/>
</dbReference>
<evidence type="ECO:0000256" key="10">
    <source>
        <dbReference type="ARBA" id="ARBA00048679"/>
    </source>
</evidence>
<dbReference type="PANTHER" id="PTHR24363:SF0">
    <property type="entry name" value="SERINE_THREONINE KINASE LIKE DOMAIN CONTAINING 1"/>
    <property type="match status" value="1"/>
</dbReference>
<keyword evidence="6" id="KW-0547">Nucleotide-binding</keyword>
<dbReference type="AlphaFoldDB" id="A0A2T1GH87"/>
<dbReference type="CDD" id="cd14014">
    <property type="entry name" value="STKc_PknB_like"/>
    <property type="match status" value="1"/>
</dbReference>
<comment type="caution">
    <text evidence="12">The sequence shown here is derived from an EMBL/GenBank/DDBJ whole genome shotgun (WGS) entry which is preliminary data.</text>
</comment>
<evidence type="ECO:0000256" key="1">
    <source>
        <dbReference type="ARBA" id="ARBA00010062"/>
    </source>
</evidence>
<dbReference type="GO" id="GO:0005524">
    <property type="term" value="F:ATP binding"/>
    <property type="evidence" value="ECO:0007669"/>
    <property type="project" value="UniProtKB-KW"/>
</dbReference>
<keyword evidence="13" id="KW-1185">Reference proteome</keyword>
<dbReference type="SUPFAM" id="SSF56112">
    <property type="entry name" value="Protein kinase-like (PK-like)"/>
    <property type="match status" value="1"/>
</dbReference>
<reference evidence="12 13" key="1">
    <citation type="submission" date="2018-03" db="EMBL/GenBank/DDBJ databases">
        <title>The ancient ancestry and fast evolution of plastids.</title>
        <authorList>
            <person name="Moore K.R."/>
            <person name="Magnabosco C."/>
            <person name="Momper L."/>
            <person name="Gold D.A."/>
            <person name="Bosak T."/>
            <person name="Fournier G.P."/>
        </authorList>
    </citation>
    <scope>NUCLEOTIDE SEQUENCE [LARGE SCALE GENOMIC DNA]</scope>
    <source>
        <strain evidence="12 13">CCALA 037</strain>
    </source>
</reference>
<dbReference type="SMART" id="SM00220">
    <property type="entry name" value="S_TKc"/>
    <property type="match status" value="1"/>
</dbReference>
<keyword evidence="7" id="KW-0418">Kinase</keyword>
<keyword evidence="3" id="KW-0723">Serine/threonine-protein kinase</keyword>
<comment type="similarity">
    <text evidence="1">Belongs to the leucine-binding protein family.</text>
</comment>
<dbReference type="EMBL" id="PVWO01000095">
    <property type="protein sequence ID" value="PSB57050.1"/>
    <property type="molecule type" value="Genomic_DNA"/>
</dbReference>
<dbReference type="EC" id="2.7.11.1" evidence="2"/>
<name>A0A2T1GH87_9CYAN</name>
<evidence type="ECO:0000256" key="7">
    <source>
        <dbReference type="ARBA" id="ARBA00022777"/>
    </source>
</evidence>
<feature type="non-terminal residue" evidence="12">
    <location>
        <position position="788"/>
    </location>
</feature>
<dbReference type="NCBIfam" id="NF045510">
    <property type="entry name" value="4Cys_prefix_kin"/>
    <property type="match status" value="1"/>
</dbReference>
<evidence type="ECO:0000256" key="3">
    <source>
        <dbReference type="ARBA" id="ARBA00022527"/>
    </source>
</evidence>
<comment type="catalytic activity">
    <reaction evidence="9">
        <text>L-threonyl-[protein] + ATP = O-phospho-L-threonyl-[protein] + ADP + H(+)</text>
        <dbReference type="Rhea" id="RHEA:46608"/>
        <dbReference type="Rhea" id="RHEA-COMP:11060"/>
        <dbReference type="Rhea" id="RHEA-COMP:11605"/>
        <dbReference type="ChEBI" id="CHEBI:15378"/>
        <dbReference type="ChEBI" id="CHEBI:30013"/>
        <dbReference type="ChEBI" id="CHEBI:30616"/>
        <dbReference type="ChEBI" id="CHEBI:61977"/>
        <dbReference type="ChEBI" id="CHEBI:456216"/>
        <dbReference type="EC" id="2.7.11.1"/>
    </reaction>
</comment>